<reference evidence="4" key="1">
    <citation type="journal article" date="2019" name="bioRxiv">
        <title>The Genome of the Zebra Mussel, Dreissena polymorpha: A Resource for Invasive Species Research.</title>
        <authorList>
            <person name="McCartney M.A."/>
            <person name="Auch B."/>
            <person name="Kono T."/>
            <person name="Mallez S."/>
            <person name="Zhang Y."/>
            <person name="Obille A."/>
            <person name="Becker A."/>
            <person name="Abrahante J.E."/>
            <person name="Garbe J."/>
            <person name="Badalamenti J.P."/>
            <person name="Herman A."/>
            <person name="Mangelson H."/>
            <person name="Liachko I."/>
            <person name="Sullivan S."/>
            <person name="Sone E.D."/>
            <person name="Koren S."/>
            <person name="Silverstein K.A.T."/>
            <person name="Beckman K.B."/>
            <person name="Gohl D.M."/>
        </authorList>
    </citation>
    <scope>NUCLEOTIDE SEQUENCE</scope>
    <source>
        <strain evidence="4">Duluth1</strain>
        <tissue evidence="4">Whole animal</tissue>
    </source>
</reference>
<keyword evidence="1" id="KW-0472">Membrane</keyword>
<protein>
    <recommendedName>
        <fullName evidence="3">WSC domain-containing protein</fullName>
    </recommendedName>
</protein>
<feature type="transmembrane region" description="Helical" evidence="1">
    <location>
        <begin position="503"/>
        <end position="523"/>
    </location>
</feature>
<evidence type="ECO:0000313" key="5">
    <source>
        <dbReference type="Proteomes" id="UP000828390"/>
    </source>
</evidence>
<keyword evidence="1" id="KW-0812">Transmembrane</keyword>
<keyword evidence="1" id="KW-1133">Transmembrane helix</keyword>
<reference evidence="4" key="2">
    <citation type="submission" date="2020-11" db="EMBL/GenBank/DDBJ databases">
        <authorList>
            <person name="McCartney M.A."/>
            <person name="Auch B."/>
            <person name="Kono T."/>
            <person name="Mallez S."/>
            <person name="Becker A."/>
            <person name="Gohl D.M."/>
            <person name="Silverstein K.A.T."/>
            <person name="Koren S."/>
            <person name="Bechman K.B."/>
            <person name="Herman A."/>
            <person name="Abrahante J.E."/>
            <person name="Garbe J."/>
        </authorList>
    </citation>
    <scope>NUCLEOTIDE SEQUENCE</scope>
    <source>
        <strain evidence="4">Duluth1</strain>
        <tissue evidence="4">Whole animal</tissue>
    </source>
</reference>
<accession>A0A9D4S526</accession>
<evidence type="ECO:0000313" key="4">
    <source>
        <dbReference type="EMBL" id="KAH3890207.1"/>
    </source>
</evidence>
<feature type="signal peptide" evidence="2">
    <location>
        <begin position="1"/>
        <end position="28"/>
    </location>
</feature>
<evidence type="ECO:0000256" key="1">
    <source>
        <dbReference type="SAM" id="Phobius"/>
    </source>
</evidence>
<dbReference type="Proteomes" id="UP000828390">
    <property type="component" value="Unassembled WGS sequence"/>
</dbReference>
<dbReference type="PROSITE" id="PS51212">
    <property type="entry name" value="WSC"/>
    <property type="match status" value="1"/>
</dbReference>
<comment type="caution">
    <text evidence="4">The sequence shown here is derived from an EMBL/GenBank/DDBJ whole genome shotgun (WGS) entry which is preliminary data.</text>
</comment>
<dbReference type="SMART" id="SM00321">
    <property type="entry name" value="WSC"/>
    <property type="match status" value="1"/>
</dbReference>
<keyword evidence="2" id="KW-0732">Signal</keyword>
<dbReference type="OrthoDB" id="6154063at2759"/>
<proteinExistence type="predicted"/>
<dbReference type="EMBL" id="JAIWYP010000001">
    <property type="protein sequence ID" value="KAH3890207.1"/>
    <property type="molecule type" value="Genomic_DNA"/>
</dbReference>
<evidence type="ECO:0000259" key="3">
    <source>
        <dbReference type="PROSITE" id="PS51212"/>
    </source>
</evidence>
<dbReference type="InterPro" id="IPR002889">
    <property type="entry name" value="WSC_carb-bd"/>
</dbReference>
<dbReference type="AlphaFoldDB" id="A0A9D4S526"/>
<gene>
    <name evidence="4" type="ORF">DPMN_014279</name>
</gene>
<organism evidence="4 5">
    <name type="scientific">Dreissena polymorpha</name>
    <name type="common">Zebra mussel</name>
    <name type="synonym">Mytilus polymorpha</name>
    <dbReference type="NCBI Taxonomy" id="45954"/>
    <lineage>
        <taxon>Eukaryota</taxon>
        <taxon>Metazoa</taxon>
        <taxon>Spiralia</taxon>
        <taxon>Lophotrochozoa</taxon>
        <taxon>Mollusca</taxon>
        <taxon>Bivalvia</taxon>
        <taxon>Autobranchia</taxon>
        <taxon>Heteroconchia</taxon>
        <taxon>Euheterodonta</taxon>
        <taxon>Imparidentia</taxon>
        <taxon>Neoheterodontei</taxon>
        <taxon>Myida</taxon>
        <taxon>Dreissenoidea</taxon>
        <taxon>Dreissenidae</taxon>
        <taxon>Dreissena</taxon>
    </lineage>
</organism>
<dbReference type="Pfam" id="PF01822">
    <property type="entry name" value="WSC"/>
    <property type="match status" value="1"/>
</dbReference>
<feature type="chain" id="PRO_5038474377" description="WSC domain-containing protein" evidence="2">
    <location>
        <begin position="29"/>
        <end position="553"/>
    </location>
</feature>
<keyword evidence="5" id="KW-1185">Reference proteome</keyword>
<evidence type="ECO:0000256" key="2">
    <source>
        <dbReference type="SAM" id="SignalP"/>
    </source>
</evidence>
<name>A0A9D4S526_DREPO</name>
<sequence>MSTMDTLSTFLQITCAIIAHMLLPTSSGQLTVDWTTLLFLKAGTTENPAALWDTPASSYSSGTNKSVYQLINNGSVAYRNNLIDSWATSGMQKIRVSYRNADGRILYSALFNASGKSQNNWFHISQMQDPKEVKECDRNIDHNSYSAQFSFGDSTLGVSRYRAATIRMMDGNSAFIVSSSEQPNFLPMTPYPENSSCQFSGDVSNPLLINITVSNLTRTHCAAVCRERNKPYAAVHGTLCGCLMVKPSTSVVDGCNISCPGAPTETCGGQTEYTGYIRFNLVNTDINAALFDQPLKNGELFNVTGSIKKNFMPMQMLYALNVTSPITFASELQFDVLITIADTVCNENNTSNFTKLRTVTLINETQFFSLQLEPIVVKCLSIQVFNTNSLTPYTDAVNFVPVVLADHLFVRAKFLTIEAGWYTVEVNETQNIVGSNLCECQCWVYNMLYGNTPFDNLTYGEIEKALENITRKIQEELSVNKSELSSTIRKLTSAKDDRVTAVAMGYTLGVAMLVTTLGAILLADLPKVINGFNILRKSLRSRFRPQKSTQSSN</sequence>
<feature type="domain" description="WSC" evidence="3">
    <location>
        <begin position="191"/>
        <end position="279"/>
    </location>
</feature>